<feature type="domain" description="Peptidase M12A" evidence="6">
    <location>
        <begin position="71"/>
        <end position="265"/>
    </location>
</feature>
<dbReference type="SMART" id="SM00235">
    <property type="entry name" value="ZnMc"/>
    <property type="match status" value="1"/>
</dbReference>
<feature type="binding site" evidence="3">
    <location>
        <position position="164"/>
    </location>
    <ligand>
        <name>Zn(2+)</name>
        <dbReference type="ChEBI" id="CHEBI:29105"/>
        <note>catalytic</note>
    </ligand>
</feature>
<dbReference type="EMBL" id="BPLQ01002454">
    <property type="protein sequence ID" value="GIX93100.1"/>
    <property type="molecule type" value="Genomic_DNA"/>
</dbReference>
<name>A0AAV4P7D6_9ARAC</name>
<evidence type="ECO:0000313" key="9">
    <source>
        <dbReference type="Proteomes" id="UP001054837"/>
    </source>
</evidence>
<feature type="chain" id="PRO_5044714450" description="Metalloendopeptidase" evidence="5">
    <location>
        <begin position="16"/>
        <end position="265"/>
    </location>
</feature>
<comment type="function">
    <text evidence="2">Zinc metalloprotease. Provoques deadhesion of endothelial cells from cell cultures, and also degradation of fibronectin, fibrinogen and gelatin in vitro. Its role in the venom is not fully understood but it might act as a spreading factor that facilitates diffusion of other venom toxins. Alternatively, it might be involved in the proteolytic processing of other venom toxins or it might play a role in extra-oral digestion of prey.</text>
</comment>
<keyword evidence="3 4" id="KW-0482">Metalloprotease</keyword>
<dbReference type="PROSITE" id="PS51864">
    <property type="entry name" value="ASTACIN"/>
    <property type="match status" value="1"/>
</dbReference>
<comment type="caution">
    <text evidence="8">The sequence shown here is derived from an EMBL/GenBank/DDBJ whole genome shotgun (WGS) entry which is preliminary data.</text>
</comment>
<dbReference type="AlphaFoldDB" id="A0AAV4P7D6"/>
<reference evidence="8 9" key="1">
    <citation type="submission" date="2021-06" db="EMBL/GenBank/DDBJ databases">
        <title>Caerostris darwini draft genome.</title>
        <authorList>
            <person name="Kono N."/>
            <person name="Arakawa K."/>
        </authorList>
    </citation>
    <scope>NUCLEOTIDE SEQUENCE [LARGE SCALE GENOMIC DNA]</scope>
</reference>
<evidence type="ECO:0000313" key="7">
    <source>
        <dbReference type="EMBL" id="GIX93090.1"/>
    </source>
</evidence>
<comment type="caution">
    <text evidence="3">Lacks conserved residue(s) required for the propagation of feature annotation.</text>
</comment>
<comment type="subunit">
    <text evidence="1">Monomer.</text>
</comment>
<evidence type="ECO:0000256" key="1">
    <source>
        <dbReference type="ARBA" id="ARBA00011245"/>
    </source>
</evidence>
<evidence type="ECO:0000313" key="8">
    <source>
        <dbReference type="EMBL" id="GIX93100.1"/>
    </source>
</evidence>
<dbReference type="Pfam" id="PF01400">
    <property type="entry name" value="Astacin"/>
    <property type="match status" value="1"/>
</dbReference>
<keyword evidence="3 4" id="KW-0378">Hydrolase</keyword>
<dbReference type="EC" id="3.4.24.-" evidence="4"/>
<evidence type="ECO:0000256" key="4">
    <source>
        <dbReference type="RuleBase" id="RU361183"/>
    </source>
</evidence>
<dbReference type="InterPro" id="IPR006026">
    <property type="entry name" value="Peptidase_Metallo"/>
</dbReference>
<dbReference type="GO" id="GO:0006508">
    <property type="term" value="P:proteolysis"/>
    <property type="evidence" value="ECO:0007669"/>
    <property type="project" value="UniProtKB-KW"/>
</dbReference>
<feature type="binding site" evidence="3">
    <location>
        <position position="160"/>
    </location>
    <ligand>
        <name>Zn(2+)</name>
        <dbReference type="ChEBI" id="CHEBI:29105"/>
        <note>catalytic</note>
    </ligand>
</feature>
<dbReference type="InterPro" id="IPR034035">
    <property type="entry name" value="Astacin-like_dom"/>
</dbReference>
<proteinExistence type="predicted"/>
<protein>
    <recommendedName>
        <fullName evidence="4">Metalloendopeptidase</fullName>
        <ecNumber evidence="4">3.4.24.-</ecNumber>
    </recommendedName>
</protein>
<keyword evidence="3 4" id="KW-0479">Metal-binding</keyword>
<dbReference type="Proteomes" id="UP001054837">
    <property type="component" value="Unassembled WGS sequence"/>
</dbReference>
<gene>
    <name evidence="7" type="ORF">CDAR_57661</name>
    <name evidence="8" type="ORF">CDAR_57741</name>
</gene>
<dbReference type="EMBL" id="BPLQ01002454">
    <property type="protein sequence ID" value="GIX93090.1"/>
    <property type="molecule type" value="Genomic_DNA"/>
</dbReference>
<feature type="active site" evidence="3">
    <location>
        <position position="161"/>
    </location>
</feature>
<dbReference type="CDD" id="cd04280">
    <property type="entry name" value="ZnMc_astacin_like"/>
    <property type="match status" value="1"/>
</dbReference>
<dbReference type="PRINTS" id="PR00480">
    <property type="entry name" value="ASTACIN"/>
</dbReference>
<keyword evidence="5" id="KW-0732">Signal</keyword>
<keyword evidence="3 4" id="KW-0862">Zinc</keyword>
<evidence type="ECO:0000256" key="3">
    <source>
        <dbReference type="PROSITE-ProRule" id="PRU01211"/>
    </source>
</evidence>
<evidence type="ECO:0000256" key="5">
    <source>
        <dbReference type="SAM" id="SignalP"/>
    </source>
</evidence>
<dbReference type="InterPro" id="IPR001506">
    <property type="entry name" value="Peptidase_M12A"/>
</dbReference>
<evidence type="ECO:0000259" key="6">
    <source>
        <dbReference type="PROSITE" id="PS51864"/>
    </source>
</evidence>
<sequence length="265" mass="30456">MLWKIFLALLALAEHHEIPTENHAEIEPAEFVPSEYGPQTAAEEEITRAAMYGKHYGGDMIFPDGWNTSDAGINDKRFRWPLARVFYVIHPSAEHLRGVINQGIQQYHAYTCLRFTEGYGNGNYILIHAGQGCWSVIGCNGGRQLLSLGQGCQFVGLAVHELGHAVGLFHEHQRSDRDNYITVYKQNVIPDQLHNFERTPAWQEAYLYQYDYNSIMHYGNYAFSRNPRGLKTMEAHNGQALIEPWQKRGFDQLDIYRLKQMYGCQ</sequence>
<keyword evidence="3 4" id="KW-0645">Protease</keyword>
<dbReference type="GO" id="GO:0008270">
    <property type="term" value="F:zinc ion binding"/>
    <property type="evidence" value="ECO:0007669"/>
    <property type="project" value="UniProtKB-UniRule"/>
</dbReference>
<evidence type="ECO:0000256" key="2">
    <source>
        <dbReference type="ARBA" id="ARBA00025529"/>
    </source>
</evidence>
<keyword evidence="9" id="KW-1185">Reference proteome</keyword>
<feature type="signal peptide" evidence="5">
    <location>
        <begin position="1"/>
        <end position="15"/>
    </location>
</feature>
<feature type="binding site" evidence="3">
    <location>
        <position position="170"/>
    </location>
    <ligand>
        <name>Zn(2+)</name>
        <dbReference type="ChEBI" id="CHEBI:29105"/>
        <note>catalytic</note>
    </ligand>
</feature>
<organism evidence="8 9">
    <name type="scientific">Caerostris darwini</name>
    <dbReference type="NCBI Taxonomy" id="1538125"/>
    <lineage>
        <taxon>Eukaryota</taxon>
        <taxon>Metazoa</taxon>
        <taxon>Ecdysozoa</taxon>
        <taxon>Arthropoda</taxon>
        <taxon>Chelicerata</taxon>
        <taxon>Arachnida</taxon>
        <taxon>Araneae</taxon>
        <taxon>Araneomorphae</taxon>
        <taxon>Entelegynae</taxon>
        <taxon>Araneoidea</taxon>
        <taxon>Araneidae</taxon>
        <taxon>Caerostris</taxon>
    </lineage>
</organism>
<accession>A0AAV4P7D6</accession>
<dbReference type="Gene3D" id="3.40.390.10">
    <property type="entry name" value="Collagenase (Catalytic Domain)"/>
    <property type="match status" value="1"/>
</dbReference>
<dbReference type="InterPro" id="IPR024079">
    <property type="entry name" value="MetalloPept_cat_dom_sf"/>
</dbReference>
<dbReference type="GO" id="GO:0004222">
    <property type="term" value="F:metalloendopeptidase activity"/>
    <property type="evidence" value="ECO:0007669"/>
    <property type="project" value="UniProtKB-UniRule"/>
</dbReference>
<dbReference type="SUPFAM" id="SSF55486">
    <property type="entry name" value="Metalloproteases ('zincins'), catalytic domain"/>
    <property type="match status" value="1"/>
</dbReference>
<dbReference type="PANTHER" id="PTHR10127:SF883">
    <property type="entry name" value="ZINC METALLOPROTEINASE NAS-8"/>
    <property type="match status" value="1"/>
</dbReference>
<comment type="cofactor">
    <cofactor evidence="3 4">
        <name>Zn(2+)</name>
        <dbReference type="ChEBI" id="CHEBI:29105"/>
    </cofactor>
    <text evidence="3 4">Binds 1 zinc ion per subunit.</text>
</comment>
<dbReference type="PANTHER" id="PTHR10127">
    <property type="entry name" value="DISCOIDIN, CUB, EGF, LAMININ , AND ZINC METALLOPROTEASE DOMAIN CONTAINING"/>
    <property type="match status" value="1"/>
</dbReference>